<gene>
    <name evidence="2" type="ORF">SAMN05421736_101896</name>
</gene>
<evidence type="ECO:0000313" key="2">
    <source>
        <dbReference type="EMBL" id="SDY29887.1"/>
    </source>
</evidence>
<protein>
    <submittedName>
        <fullName evidence="2">Uncharacterized protein</fullName>
    </submittedName>
</protein>
<dbReference type="AlphaFoldDB" id="A0A1H3IQK8"/>
<evidence type="ECO:0000256" key="1">
    <source>
        <dbReference type="SAM" id="MobiDB-lite"/>
    </source>
</evidence>
<organism evidence="2 3">
    <name type="scientific">Evansella caseinilytica</name>
    <dbReference type="NCBI Taxonomy" id="1503961"/>
    <lineage>
        <taxon>Bacteria</taxon>
        <taxon>Bacillati</taxon>
        <taxon>Bacillota</taxon>
        <taxon>Bacilli</taxon>
        <taxon>Bacillales</taxon>
        <taxon>Bacillaceae</taxon>
        <taxon>Evansella</taxon>
    </lineage>
</organism>
<feature type="region of interest" description="Disordered" evidence="1">
    <location>
        <begin position="1"/>
        <end position="23"/>
    </location>
</feature>
<evidence type="ECO:0000313" key="3">
    <source>
        <dbReference type="Proteomes" id="UP000198935"/>
    </source>
</evidence>
<name>A0A1H3IQK8_9BACI</name>
<proteinExistence type="predicted"/>
<keyword evidence="3" id="KW-1185">Reference proteome</keyword>
<sequence>MYSFHASYEWGSRNQDGDIPPLLTGRERNLGGIGRIGQNHCFFEHALIVSS</sequence>
<accession>A0A1H3IQK8</accession>
<reference evidence="3" key="1">
    <citation type="submission" date="2016-10" db="EMBL/GenBank/DDBJ databases">
        <authorList>
            <person name="Varghese N."/>
            <person name="Submissions S."/>
        </authorList>
    </citation>
    <scope>NUCLEOTIDE SEQUENCE [LARGE SCALE GENOMIC DNA]</scope>
    <source>
        <strain evidence="3">SP</strain>
    </source>
</reference>
<dbReference type="EMBL" id="FNPI01000001">
    <property type="protein sequence ID" value="SDY29887.1"/>
    <property type="molecule type" value="Genomic_DNA"/>
</dbReference>
<dbReference type="Proteomes" id="UP000198935">
    <property type="component" value="Unassembled WGS sequence"/>
</dbReference>
<dbReference type="STRING" id="1503961.SAMN05421736_101896"/>